<evidence type="ECO:0000313" key="2">
    <source>
        <dbReference type="EMBL" id="KNC20760.1"/>
    </source>
</evidence>
<name>A0A0L0BKY4_LUCCU</name>
<comment type="caution">
    <text evidence="2">The sequence shown here is derived from an EMBL/GenBank/DDBJ whole genome shotgun (WGS) entry which is preliminary data.</text>
</comment>
<reference evidence="2 3" key="1">
    <citation type="journal article" date="2015" name="Nat. Commun.">
        <title>Lucilia cuprina genome unlocks parasitic fly biology to underpin future interventions.</title>
        <authorList>
            <person name="Anstead C.A."/>
            <person name="Korhonen P.K."/>
            <person name="Young N.D."/>
            <person name="Hall R.S."/>
            <person name="Jex A.R."/>
            <person name="Murali S.C."/>
            <person name="Hughes D.S."/>
            <person name="Lee S.F."/>
            <person name="Perry T."/>
            <person name="Stroehlein A.J."/>
            <person name="Ansell B.R."/>
            <person name="Breugelmans B."/>
            <person name="Hofmann A."/>
            <person name="Qu J."/>
            <person name="Dugan S."/>
            <person name="Lee S.L."/>
            <person name="Chao H."/>
            <person name="Dinh H."/>
            <person name="Han Y."/>
            <person name="Doddapaneni H.V."/>
            <person name="Worley K.C."/>
            <person name="Muzny D.M."/>
            <person name="Ioannidis P."/>
            <person name="Waterhouse R.M."/>
            <person name="Zdobnov E.M."/>
            <person name="James P.J."/>
            <person name="Bagnall N.H."/>
            <person name="Kotze A.C."/>
            <person name="Gibbs R.A."/>
            <person name="Richards S."/>
            <person name="Batterham P."/>
            <person name="Gasser R.B."/>
        </authorList>
    </citation>
    <scope>NUCLEOTIDE SEQUENCE [LARGE SCALE GENOMIC DNA]</scope>
    <source>
        <strain evidence="2 3">LS</strain>
        <tissue evidence="2">Full body</tissue>
    </source>
</reference>
<gene>
    <name evidence="2" type="ORF">FF38_05447</name>
</gene>
<protein>
    <submittedName>
        <fullName evidence="2">Uncharacterized protein</fullName>
    </submittedName>
</protein>
<feature type="region of interest" description="Disordered" evidence="1">
    <location>
        <begin position="15"/>
        <end position="41"/>
    </location>
</feature>
<evidence type="ECO:0000256" key="1">
    <source>
        <dbReference type="SAM" id="MobiDB-lite"/>
    </source>
</evidence>
<sequence length="154" mass="16882">MTRLLARVRGPRSWHASQASSSARLLQRRDEDALSAASPNSAARHTAIDPCGYYATPRLRQQFLDPSDGDWPSPEHLRDMRQQVADMTAAESLLEVPLGVPPLASVNAAGFKIVAGTSVVLRCRVDHHSFRVTAGGKPAWSQINRLMINGWEEA</sequence>
<organism evidence="2 3">
    <name type="scientific">Lucilia cuprina</name>
    <name type="common">Green bottle fly</name>
    <name type="synonym">Australian sheep blowfly</name>
    <dbReference type="NCBI Taxonomy" id="7375"/>
    <lineage>
        <taxon>Eukaryota</taxon>
        <taxon>Metazoa</taxon>
        <taxon>Ecdysozoa</taxon>
        <taxon>Arthropoda</taxon>
        <taxon>Hexapoda</taxon>
        <taxon>Insecta</taxon>
        <taxon>Pterygota</taxon>
        <taxon>Neoptera</taxon>
        <taxon>Endopterygota</taxon>
        <taxon>Diptera</taxon>
        <taxon>Brachycera</taxon>
        <taxon>Muscomorpha</taxon>
        <taxon>Oestroidea</taxon>
        <taxon>Calliphoridae</taxon>
        <taxon>Luciliinae</taxon>
        <taxon>Lucilia</taxon>
    </lineage>
</organism>
<dbReference type="Proteomes" id="UP000037069">
    <property type="component" value="Unassembled WGS sequence"/>
</dbReference>
<dbReference type="AlphaFoldDB" id="A0A0L0BKY4"/>
<evidence type="ECO:0000313" key="3">
    <source>
        <dbReference type="Proteomes" id="UP000037069"/>
    </source>
</evidence>
<accession>A0A0L0BKY4</accession>
<keyword evidence="3" id="KW-1185">Reference proteome</keyword>
<proteinExistence type="predicted"/>
<dbReference type="EMBL" id="JRES01001703">
    <property type="protein sequence ID" value="KNC20760.1"/>
    <property type="molecule type" value="Genomic_DNA"/>
</dbReference>
<feature type="compositionally biased region" description="Low complexity" evidence="1">
    <location>
        <begin position="16"/>
        <end position="25"/>
    </location>
</feature>